<dbReference type="InterPro" id="IPR017721">
    <property type="entry name" value="IorA"/>
</dbReference>
<dbReference type="SUPFAM" id="SSF52518">
    <property type="entry name" value="Thiamin diphosphate-binding fold (THDP-binding)"/>
    <property type="match status" value="2"/>
</dbReference>
<dbReference type="Pfam" id="PF01855">
    <property type="entry name" value="POR_N"/>
    <property type="match status" value="1"/>
</dbReference>
<keyword evidence="7" id="KW-1185">Reference proteome</keyword>
<dbReference type="InterPro" id="IPR011766">
    <property type="entry name" value="TPP_enzyme_TPP-bd"/>
</dbReference>
<accession>A0A0D8JB18</accession>
<keyword evidence="1 3" id="KW-0479">Metal-binding</keyword>
<dbReference type="GO" id="GO:0030976">
    <property type="term" value="F:thiamine pyrophosphate binding"/>
    <property type="evidence" value="ECO:0007669"/>
    <property type="project" value="InterPro"/>
</dbReference>
<feature type="domain" description="Thiamine pyrophosphate enzyme TPP-binding" evidence="5">
    <location>
        <begin position="380"/>
        <end position="475"/>
    </location>
</feature>
<organism evidence="6 7">
    <name type="scientific">Draconibacterium sediminis</name>
    <dbReference type="NCBI Taxonomy" id="1544798"/>
    <lineage>
        <taxon>Bacteria</taxon>
        <taxon>Pseudomonadati</taxon>
        <taxon>Bacteroidota</taxon>
        <taxon>Bacteroidia</taxon>
        <taxon>Marinilabiliales</taxon>
        <taxon>Prolixibacteraceae</taxon>
        <taxon>Draconibacterium</taxon>
    </lineage>
</organism>
<protein>
    <recommendedName>
        <fullName evidence="3">Indolepyruvate oxidoreductase subunit IorA</fullName>
        <shortName evidence="3">IOR</shortName>
        <ecNumber evidence="3">1.2.7.8</ecNumber>
    </recommendedName>
    <alternativeName>
        <fullName evidence="3">Indolepyruvate ferredoxin oxidoreductase subunit alpha</fullName>
    </alternativeName>
</protein>
<dbReference type="InterPro" id="IPR002880">
    <property type="entry name" value="Pyrv_Fd/Flavodoxin_OxRdtase_N"/>
</dbReference>
<dbReference type="AlphaFoldDB" id="A0A0D8JB18"/>
<dbReference type="PANTHER" id="PTHR43710">
    <property type="entry name" value="2-HYDROXYACYL-COA LYASE"/>
    <property type="match status" value="1"/>
</dbReference>
<dbReference type="GO" id="GO:0044281">
    <property type="term" value="P:small molecule metabolic process"/>
    <property type="evidence" value="ECO:0007669"/>
    <property type="project" value="UniProtKB-ARBA"/>
</dbReference>
<keyword evidence="3" id="KW-0813">Transport</keyword>
<dbReference type="GO" id="GO:0043805">
    <property type="term" value="F:indolepyruvate ferredoxin oxidoreductase activity"/>
    <property type="evidence" value="ECO:0007669"/>
    <property type="project" value="UniProtKB-UniRule"/>
</dbReference>
<dbReference type="Gene3D" id="3.40.50.970">
    <property type="match status" value="2"/>
</dbReference>
<dbReference type="EMBL" id="JRHC01000002">
    <property type="protein sequence ID" value="KJF43696.1"/>
    <property type="molecule type" value="Genomic_DNA"/>
</dbReference>
<dbReference type="InterPro" id="IPR045025">
    <property type="entry name" value="HACL1-like"/>
</dbReference>
<dbReference type="GO" id="GO:0051539">
    <property type="term" value="F:4 iron, 4 sulfur cluster binding"/>
    <property type="evidence" value="ECO:0007669"/>
    <property type="project" value="UniProtKB-UniRule"/>
</dbReference>
<dbReference type="EC" id="1.2.7.8" evidence="3"/>
<name>A0A0D8JB18_9BACT</name>
<dbReference type="InterPro" id="IPR029061">
    <property type="entry name" value="THDP-binding"/>
</dbReference>
<gene>
    <name evidence="6" type="ORF">LH29_11405</name>
</gene>
<keyword evidence="3" id="KW-0411">Iron-sulfur</keyword>
<evidence type="ECO:0000259" key="5">
    <source>
        <dbReference type="Pfam" id="PF02775"/>
    </source>
</evidence>
<keyword evidence="6" id="KW-0670">Pyruvate</keyword>
<dbReference type="RefSeq" id="WP_045029544.1">
    <property type="nucleotide sequence ID" value="NZ_JRHC01000002.1"/>
</dbReference>
<dbReference type="Proteomes" id="UP000032544">
    <property type="component" value="Unassembled WGS sequence"/>
</dbReference>
<keyword evidence="3" id="KW-0408">Iron</keyword>
<comment type="catalytic activity">
    <reaction evidence="3">
        <text>indole-3-pyruvate + 2 oxidized [2Fe-2S]-[ferredoxin] + CoA = (indol-3-yl)acetyl-CoA + 2 reduced [2Fe-2S]-[ferredoxin] + CO2 + H(+)</text>
        <dbReference type="Rhea" id="RHEA:12645"/>
        <dbReference type="Rhea" id="RHEA-COMP:10000"/>
        <dbReference type="Rhea" id="RHEA-COMP:10001"/>
        <dbReference type="ChEBI" id="CHEBI:15378"/>
        <dbReference type="ChEBI" id="CHEBI:16526"/>
        <dbReference type="ChEBI" id="CHEBI:17640"/>
        <dbReference type="ChEBI" id="CHEBI:33737"/>
        <dbReference type="ChEBI" id="CHEBI:33738"/>
        <dbReference type="ChEBI" id="CHEBI:57271"/>
        <dbReference type="ChEBI" id="CHEBI:57287"/>
        <dbReference type="EC" id="1.2.7.8"/>
    </reaction>
</comment>
<dbReference type="CDD" id="cd02008">
    <property type="entry name" value="TPP_IOR_alpha"/>
    <property type="match status" value="1"/>
</dbReference>
<dbReference type="GO" id="GO:0046872">
    <property type="term" value="F:metal ion binding"/>
    <property type="evidence" value="ECO:0007669"/>
    <property type="project" value="UniProtKB-UniRule"/>
</dbReference>
<dbReference type="FunFam" id="3.40.50.970:FF:000039">
    <property type="entry name" value="Indolepyruvate oxidoreductase subunit IorA"/>
    <property type="match status" value="1"/>
</dbReference>
<dbReference type="PANTHER" id="PTHR43710:SF5">
    <property type="entry name" value="INDOLEPYRUVATE FERREDOXIN OXIDOREDUCTASE ALPHA SUBUNIT"/>
    <property type="match status" value="1"/>
</dbReference>
<comment type="function">
    <text evidence="3">Catalyzes the ferredoxin-dependent oxidative decarboxylation of arylpyruvates.</text>
</comment>
<dbReference type="STRING" id="1544798.LH29_11405"/>
<reference evidence="6 7" key="1">
    <citation type="submission" date="2014-09" db="EMBL/GenBank/DDBJ databases">
        <title>Draft Genome Sequence of Draconibacterium sp. JN14CK-3.</title>
        <authorList>
            <person name="Dong C."/>
            <person name="Lai Q."/>
            <person name="Shao Z."/>
        </authorList>
    </citation>
    <scope>NUCLEOTIDE SEQUENCE [LARGE SCALE GENOMIC DNA]</scope>
    <source>
        <strain evidence="6 7">JN14CK-3</strain>
    </source>
</reference>
<dbReference type="OrthoDB" id="9804603at2"/>
<comment type="cofactor">
    <cofactor evidence="3">
        <name>[4Fe-4S] cluster</name>
        <dbReference type="ChEBI" id="CHEBI:49883"/>
    </cofactor>
    <text evidence="3">Binds 2 [4Fe-4S] clusters. In this family the first cluster has a non-standard and varying [4Fe-4S] binding motif CX(2)CX(2)CX(4-5)CP.</text>
</comment>
<dbReference type="PATRIC" id="fig|1544798.3.peg.2437"/>
<keyword evidence="3" id="KW-0004">4Fe-4S</keyword>
<keyword evidence="3" id="KW-0249">Electron transport</keyword>
<dbReference type="Pfam" id="PF02775">
    <property type="entry name" value="TPP_enzyme_C"/>
    <property type="match status" value="1"/>
</dbReference>
<evidence type="ECO:0000259" key="4">
    <source>
        <dbReference type="Pfam" id="PF01855"/>
    </source>
</evidence>
<feature type="domain" description="Pyruvate flavodoxin/ferredoxin oxidoreductase pyrimidine binding" evidence="4">
    <location>
        <begin position="15"/>
        <end position="175"/>
    </location>
</feature>
<sequence length="539" mass="58799">MQKNLFLGVEAIGQGAIDGGISGVYAYPGTPSTEITEFIQENELALQKGIRSKWSANEKTAYEAALGMSYAGKRSMVCMKHVGLNVAADAFINSAITGINGGLIVTVADDPSMHSSQNEQDSRFYGKFAMIPILEPSNQQEAYDMVREGFELSEKLEVPVMVRITTRLAHSRAGVVRSEVLPEKEVLLPADPSQFVLLPAIARRRYKGLLEKQELFEKTAKKSKYNEYIKGEDKSFGIIACGIAFNYLKENYPKGDCPYTVLKLSQYPVPQKYLDKMAKHCEEVLVLEEGYPVVEEHIKAAFKKDIQVSGRLSGALPRDGELNADLVAKALGKETQLGADVPDLVVNRPPALCQGCGHQDMYKALNQALDKYTKGRVFSDIGCYTLGALPPYKSIYSCVDMGASVTMAKGAADAGLIPSVAVIGDSTFTHSGITGLLDAVNDEANIVVVISDNESVSMTGGQESSALGKIESICAGVGVDPNHIRVLTPLKKYHDMMVQTFEEEIAYDGVSVIVFRRECIQAAAKRLRKEKKMKDNPNK</sequence>
<evidence type="ECO:0000313" key="7">
    <source>
        <dbReference type="Proteomes" id="UP000032544"/>
    </source>
</evidence>
<evidence type="ECO:0000313" key="6">
    <source>
        <dbReference type="EMBL" id="KJF43696.1"/>
    </source>
</evidence>
<evidence type="ECO:0000256" key="2">
    <source>
        <dbReference type="ARBA" id="ARBA00023002"/>
    </source>
</evidence>
<evidence type="ECO:0000256" key="1">
    <source>
        <dbReference type="ARBA" id="ARBA00022723"/>
    </source>
</evidence>
<comment type="caution">
    <text evidence="6">The sequence shown here is derived from an EMBL/GenBank/DDBJ whole genome shotgun (WGS) entry which is preliminary data.</text>
</comment>
<proteinExistence type="predicted"/>
<dbReference type="CDD" id="cd07034">
    <property type="entry name" value="TPP_PYR_PFOR_IOR-alpha_like"/>
    <property type="match status" value="1"/>
</dbReference>
<dbReference type="PIRSF" id="PIRSF006439">
    <property type="entry name" value="Indolepyruvate_ferr_oxidored"/>
    <property type="match status" value="1"/>
</dbReference>
<evidence type="ECO:0000256" key="3">
    <source>
        <dbReference type="PIRNR" id="PIRNR006439"/>
    </source>
</evidence>
<keyword evidence="2 3" id="KW-0560">Oxidoreductase</keyword>